<evidence type="ECO:0000256" key="1">
    <source>
        <dbReference type="SAM" id="Phobius"/>
    </source>
</evidence>
<sequence length="216" mass="23805">MFIGHFAVGLAAKKAAPKLNLALLFISCQLLDLIWPVLVLMGIESVSVDHSATVVTPFNFSHYPYSHSLLMTLLYALIFGVIVFKVFKSKTAAITSGVVVASHWGLDFLTHRPDLPLLLSGQKVGLGMWNSLTATVVVELGIFAIGVFLYLKASPLMTRKRKQIFWSMISFLLVAYIGNIWGPKAPIDTPPQAIAGPALSMWLIVLWAYFSDKRVK</sequence>
<feature type="transmembrane region" description="Helical" evidence="1">
    <location>
        <begin position="91"/>
        <end position="109"/>
    </location>
</feature>
<feature type="transmembrane region" description="Helical" evidence="1">
    <location>
        <begin position="163"/>
        <end position="181"/>
    </location>
</feature>
<dbReference type="Proteomes" id="UP000196531">
    <property type="component" value="Unassembled WGS sequence"/>
</dbReference>
<dbReference type="AlphaFoldDB" id="A0A1Y5F7Q5"/>
<dbReference type="EMBL" id="MAAO01000006">
    <property type="protein sequence ID" value="OUR96804.1"/>
    <property type="molecule type" value="Genomic_DNA"/>
</dbReference>
<evidence type="ECO:0000313" key="2">
    <source>
        <dbReference type="EMBL" id="OUR96804.1"/>
    </source>
</evidence>
<protein>
    <submittedName>
        <fullName evidence="2">Uncharacterized protein</fullName>
    </submittedName>
</protein>
<keyword evidence="1" id="KW-1133">Transmembrane helix</keyword>
<keyword evidence="1" id="KW-0812">Transmembrane</keyword>
<keyword evidence="1" id="KW-0472">Membrane</keyword>
<reference evidence="3" key="1">
    <citation type="journal article" date="2017" name="Proc. Natl. Acad. Sci. U.S.A.">
        <title>Simulation of Deepwater Horizon oil plume reveals substrate specialization within a complex community of hydrocarbon-degraders.</title>
        <authorList>
            <person name="Hu P."/>
            <person name="Dubinsky E.A."/>
            <person name="Probst A.J."/>
            <person name="Wang J."/>
            <person name="Sieber C.M.K."/>
            <person name="Tom L.M."/>
            <person name="Gardinali P."/>
            <person name="Banfield J.F."/>
            <person name="Atlas R.M."/>
            <person name="Andersen G.L."/>
        </authorList>
    </citation>
    <scope>NUCLEOTIDE SEQUENCE [LARGE SCALE GENOMIC DNA]</scope>
</reference>
<name>A0A1Y5F7Q5_9BACT</name>
<evidence type="ECO:0000313" key="3">
    <source>
        <dbReference type="Proteomes" id="UP000196531"/>
    </source>
</evidence>
<feature type="transmembrane region" description="Helical" evidence="1">
    <location>
        <begin position="63"/>
        <end position="84"/>
    </location>
</feature>
<accession>A0A1Y5F7Q5</accession>
<feature type="transmembrane region" description="Helical" evidence="1">
    <location>
        <begin position="129"/>
        <end position="151"/>
    </location>
</feature>
<feature type="transmembrane region" description="Helical" evidence="1">
    <location>
        <begin position="193"/>
        <end position="210"/>
    </location>
</feature>
<organism evidence="2 3">
    <name type="scientific">Halobacteriovorax marinus</name>
    <dbReference type="NCBI Taxonomy" id="97084"/>
    <lineage>
        <taxon>Bacteria</taxon>
        <taxon>Pseudomonadati</taxon>
        <taxon>Bdellovibrionota</taxon>
        <taxon>Bacteriovoracia</taxon>
        <taxon>Bacteriovoracales</taxon>
        <taxon>Halobacteriovoraceae</taxon>
        <taxon>Halobacteriovorax</taxon>
    </lineage>
</organism>
<comment type="caution">
    <text evidence="2">The sequence shown here is derived from an EMBL/GenBank/DDBJ whole genome shotgun (WGS) entry which is preliminary data.</text>
</comment>
<proteinExistence type="predicted"/>
<feature type="transmembrane region" description="Helical" evidence="1">
    <location>
        <begin position="21"/>
        <end position="43"/>
    </location>
</feature>
<gene>
    <name evidence="2" type="ORF">A9Q84_10715</name>
</gene>